<dbReference type="Ensembl" id="ENSACLT00000078609.1">
    <property type="protein sequence ID" value="ENSACLP00000078465.1"/>
    <property type="gene ID" value="ENSACLG00000037753.1"/>
</dbReference>
<organism evidence="2 3">
    <name type="scientific">Astatotilapia calliptera</name>
    <name type="common">Eastern happy</name>
    <name type="synonym">Chromis callipterus</name>
    <dbReference type="NCBI Taxonomy" id="8154"/>
    <lineage>
        <taxon>Eukaryota</taxon>
        <taxon>Metazoa</taxon>
        <taxon>Chordata</taxon>
        <taxon>Craniata</taxon>
        <taxon>Vertebrata</taxon>
        <taxon>Euteleostomi</taxon>
        <taxon>Actinopterygii</taxon>
        <taxon>Neopterygii</taxon>
        <taxon>Teleostei</taxon>
        <taxon>Neoteleostei</taxon>
        <taxon>Acanthomorphata</taxon>
        <taxon>Ovalentaria</taxon>
        <taxon>Cichlomorphae</taxon>
        <taxon>Cichliformes</taxon>
        <taxon>Cichlidae</taxon>
        <taxon>African cichlids</taxon>
        <taxon>Pseudocrenilabrinae</taxon>
        <taxon>Haplochromini</taxon>
        <taxon>Astatotilapia</taxon>
    </lineage>
</organism>
<feature type="transmembrane region" description="Helical" evidence="1">
    <location>
        <begin position="6"/>
        <end position="24"/>
    </location>
</feature>
<keyword evidence="3" id="KW-1185">Reference proteome</keyword>
<dbReference type="AlphaFoldDB" id="A0AAX7V9Z4"/>
<keyword evidence="1" id="KW-0472">Membrane</keyword>
<keyword evidence="1" id="KW-1133">Transmembrane helix</keyword>
<evidence type="ECO:0000313" key="3">
    <source>
        <dbReference type="Proteomes" id="UP000265100"/>
    </source>
</evidence>
<reference evidence="2" key="3">
    <citation type="submission" date="2025-09" db="UniProtKB">
        <authorList>
            <consortium name="Ensembl"/>
        </authorList>
    </citation>
    <scope>IDENTIFICATION</scope>
</reference>
<feature type="transmembrane region" description="Helical" evidence="1">
    <location>
        <begin position="45"/>
        <end position="68"/>
    </location>
</feature>
<name>A0AAX7V9Z4_ASTCA</name>
<protein>
    <submittedName>
        <fullName evidence="2">Uncharacterized protein</fullName>
    </submittedName>
</protein>
<dbReference type="GeneTree" id="ENSGT00980000202414"/>
<reference evidence="2" key="1">
    <citation type="submission" date="2018-05" db="EMBL/GenBank/DDBJ databases">
        <authorList>
            <person name="Datahose"/>
        </authorList>
    </citation>
    <scope>NUCLEOTIDE SEQUENCE</scope>
</reference>
<keyword evidence="1" id="KW-0812">Transmembrane</keyword>
<accession>A0AAX7V9Z4</accession>
<reference evidence="2" key="2">
    <citation type="submission" date="2025-08" db="UniProtKB">
        <authorList>
            <consortium name="Ensembl"/>
        </authorList>
    </citation>
    <scope>IDENTIFICATION</scope>
</reference>
<sequence length="72" mass="7906">PPSLCALGPFPFFSAVVAFFQVPPTRETRRNSAMVAQHLRITCRCLMSLLMAAVMTGEASLPSFMLAFSVER</sequence>
<proteinExistence type="predicted"/>
<dbReference type="Proteomes" id="UP000265100">
    <property type="component" value="Chromosome 3"/>
</dbReference>
<evidence type="ECO:0000256" key="1">
    <source>
        <dbReference type="SAM" id="Phobius"/>
    </source>
</evidence>
<evidence type="ECO:0000313" key="2">
    <source>
        <dbReference type="Ensembl" id="ENSACLP00000078465.1"/>
    </source>
</evidence>